<dbReference type="AlphaFoldDB" id="A0AAV2Z7B3"/>
<reference evidence="1" key="1">
    <citation type="submission" date="2022-11" db="EMBL/GenBank/DDBJ databases">
        <authorList>
            <person name="Morgan W.R."/>
            <person name="Tartar A."/>
        </authorList>
    </citation>
    <scope>NUCLEOTIDE SEQUENCE</scope>
    <source>
        <strain evidence="1">ARSEF 373</strain>
    </source>
</reference>
<evidence type="ECO:0000313" key="1">
    <source>
        <dbReference type="EMBL" id="DBA01203.1"/>
    </source>
</evidence>
<dbReference type="PROSITE" id="PS51257">
    <property type="entry name" value="PROKAR_LIPOPROTEIN"/>
    <property type="match status" value="1"/>
</dbReference>
<proteinExistence type="predicted"/>
<comment type="caution">
    <text evidence="1">The sequence shown here is derived from an EMBL/GenBank/DDBJ whole genome shotgun (WGS) entry which is preliminary data.</text>
</comment>
<dbReference type="Gene3D" id="1.25.10.10">
    <property type="entry name" value="Leucine-rich Repeat Variant"/>
    <property type="match status" value="1"/>
</dbReference>
<gene>
    <name evidence="1" type="ORF">N0F65_002338</name>
</gene>
<organism evidence="1 2">
    <name type="scientific">Lagenidium giganteum</name>
    <dbReference type="NCBI Taxonomy" id="4803"/>
    <lineage>
        <taxon>Eukaryota</taxon>
        <taxon>Sar</taxon>
        <taxon>Stramenopiles</taxon>
        <taxon>Oomycota</taxon>
        <taxon>Peronosporomycetes</taxon>
        <taxon>Pythiales</taxon>
        <taxon>Pythiaceae</taxon>
    </lineage>
</organism>
<dbReference type="EMBL" id="DAKRPA010000052">
    <property type="protein sequence ID" value="DBA01203.1"/>
    <property type="molecule type" value="Genomic_DNA"/>
</dbReference>
<dbReference type="SUPFAM" id="SSF48371">
    <property type="entry name" value="ARM repeat"/>
    <property type="match status" value="1"/>
</dbReference>
<evidence type="ECO:0000313" key="2">
    <source>
        <dbReference type="Proteomes" id="UP001146120"/>
    </source>
</evidence>
<keyword evidence="2" id="KW-1185">Reference proteome</keyword>
<accession>A0AAV2Z7B3</accession>
<dbReference type="Proteomes" id="UP001146120">
    <property type="component" value="Unassembled WGS sequence"/>
</dbReference>
<protein>
    <submittedName>
        <fullName evidence="1">Uncharacterized protein</fullName>
    </submittedName>
</protein>
<reference evidence="1" key="2">
    <citation type="journal article" date="2023" name="Microbiol Resour">
        <title>Decontamination and Annotation of the Draft Genome Sequence of the Oomycete Lagenidium giganteum ARSEF 373.</title>
        <authorList>
            <person name="Morgan W.R."/>
            <person name="Tartar A."/>
        </authorList>
    </citation>
    <scope>NUCLEOTIDE SEQUENCE</scope>
    <source>
        <strain evidence="1">ARSEF 373</strain>
    </source>
</reference>
<dbReference type="InterPro" id="IPR016024">
    <property type="entry name" value="ARM-type_fold"/>
</dbReference>
<sequence length="427" mass="46701">MAKCSTDSNQAAPCAPSPTAAACDGSFKASEVSVAALSPPLMVSVSNPVADCDGAGKTLLSIPSFRSCRANSAVDEWKRRRRTASSNSTSYHSLLDDEIDDSDSNDDVMSVTEDNSDLVAPDLPSPPYPVDQYHFYCTGKTCEVVEEITSILDECDIEYSFKALKCKFKCVKYVHYSHVEFVVRLYTTNNGLLVEFQRRAGSLLLWDGLYSVMYNKLARFVDASAPSCPQSGGQKKVANRDDGVSAQLWRTLTTATQTPTSGVEAMKIMITSNYIDVQREGCSGLAVLTQDPENAFMVAQYEMVEPLIEAAESDDLDMARSSVGALTNISKALPSFPSDLAEITLPQMKRAAILIVQVLAKAATTENLFSLELMRECARALCTFGTLCPTEVRDNDANKHLSQHMNHRDQQFATLCRQALDALQVEI</sequence>
<dbReference type="InterPro" id="IPR011989">
    <property type="entry name" value="ARM-like"/>
</dbReference>
<name>A0AAV2Z7B3_9STRA</name>